<dbReference type="AlphaFoldDB" id="A0A380Q477"/>
<sequence length="162" mass="18320">MLLCDFYKRKLKMEKSASNEILKLRDLIKEIYNSSSEDFSGIGIILYQNISDIPIFPLRKSNPDMDFSEVIYTLSSISSHKSDYHDGFHLVSSTWELTHVSQYFSPKITPEIKLCRESGFGGRYLAALFGSKIIGVNLCGIASKNFGLAIFKDGTEILFEDL</sequence>
<proteinExistence type="predicted"/>
<dbReference type="EMBL" id="UHJC01000001">
    <property type="protein sequence ID" value="SUP80087.1"/>
    <property type="molecule type" value="Genomic_DNA"/>
</dbReference>
<evidence type="ECO:0000313" key="2">
    <source>
        <dbReference type="Proteomes" id="UP000255087"/>
    </source>
</evidence>
<gene>
    <name evidence="1" type="ORF">NCTC8580_00127</name>
</gene>
<reference evidence="1 2" key="1">
    <citation type="submission" date="2018-06" db="EMBL/GenBank/DDBJ databases">
        <authorList>
            <consortium name="Pathogen Informatics"/>
            <person name="Doyle S."/>
        </authorList>
    </citation>
    <scope>NUCLEOTIDE SEQUENCE [LARGE SCALE GENOMIC DNA]</scope>
    <source>
        <strain evidence="1 2">NCTC8580</strain>
    </source>
</reference>
<name>A0A380Q477_YERPU</name>
<evidence type="ECO:0000313" key="1">
    <source>
        <dbReference type="EMBL" id="SUP80087.1"/>
    </source>
</evidence>
<accession>A0A380Q477</accession>
<protein>
    <submittedName>
        <fullName evidence="1">Uncharacterized protein</fullName>
    </submittedName>
</protein>
<organism evidence="1 2">
    <name type="scientific">Yersinia pseudotuberculosis</name>
    <dbReference type="NCBI Taxonomy" id="633"/>
    <lineage>
        <taxon>Bacteria</taxon>
        <taxon>Pseudomonadati</taxon>
        <taxon>Pseudomonadota</taxon>
        <taxon>Gammaproteobacteria</taxon>
        <taxon>Enterobacterales</taxon>
        <taxon>Yersiniaceae</taxon>
        <taxon>Yersinia</taxon>
    </lineage>
</organism>
<dbReference type="Proteomes" id="UP000255087">
    <property type="component" value="Unassembled WGS sequence"/>
</dbReference>